<feature type="binding site" evidence="6">
    <location>
        <position position="300"/>
    </location>
    <ligand>
        <name>[4Fe-4S] cluster</name>
        <dbReference type="ChEBI" id="CHEBI:49883"/>
    </ligand>
</feature>
<dbReference type="EC" id="4.2.1.33" evidence="6"/>
<name>A0A9D2MCN6_9FIRM</name>
<dbReference type="InterPro" id="IPR011826">
    <property type="entry name" value="HAcnase/IPMdehydase_lsu_prok"/>
</dbReference>
<dbReference type="Pfam" id="PF00330">
    <property type="entry name" value="Aconitase"/>
    <property type="match status" value="1"/>
</dbReference>
<organism evidence="8 9">
    <name type="scientific">Candidatus Flavonifractor intestinipullorum</name>
    <dbReference type="NCBI Taxonomy" id="2838587"/>
    <lineage>
        <taxon>Bacteria</taxon>
        <taxon>Bacillati</taxon>
        <taxon>Bacillota</taxon>
        <taxon>Clostridia</taxon>
        <taxon>Eubacteriales</taxon>
        <taxon>Oscillospiraceae</taxon>
        <taxon>Flavonifractor</taxon>
    </lineage>
</organism>
<dbReference type="PROSITE" id="PS00450">
    <property type="entry name" value="ACONITASE_1"/>
    <property type="match status" value="1"/>
</dbReference>
<dbReference type="Proteomes" id="UP000824208">
    <property type="component" value="Unassembled WGS sequence"/>
</dbReference>
<dbReference type="PROSITE" id="PS01244">
    <property type="entry name" value="ACONITASE_2"/>
    <property type="match status" value="1"/>
</dbReference>
<reference evidence="8" key="2">
    <citation type="submission" date="2021-04" db="EMBL/GenBank/DDBJ databases">
        <authorList>
            <person name="Gilroy R."/>
        </authorList>
    </citation>
    <scope>NUCLEOTIDE SEQUENCE</scope>
    <source>
        <strain evidence="8">CHK189-11263</strain>
    </source>
</reference>
<dbReference type="InterPro" id="IPR036008">
    <property type="entry name" value="Aconitase_4Fe-4S_dom"/>
</dbReference>
<comment type="catalytic activity">
    <reaction evidence="6">
        <text>(2R,3S)-3-isopropylmalate = (2S)-2-isopropylmalate</text>
        <dbReference type="Rhea" id="RHEA:32287"/>
        <dbReference type="ChEBI" id="CHEBI:1178"/>
        <dbReference type="ChEBI" id="CHEBI:35121"/>
        <dbReference type="EC" id="4.2.1.33"/>
    </reaction>
</comment>
<dbReference type="CDD" id="cd01583">
    <property type="entry name" value="IPMI"/>
    <property type="match status" value="1"/>
</dbReference>
<evidence type="ECO:0000256" key="4">
    <source>
        <dbReference type="ARBA" id="ARBA00023014"/>
    </source>
</evidence>
<dbReference type="NCBIfam" id="TIGR02083">
    <property type="entry name" value="LEU2"/>
    <property type="match status" value="1"/>
</dbReference>
<keyword evidence="6" id="KW-0432">Leucine biosynthesis</keyword>
<evidence type="ECO:0000313" key="9">
    <source>
        <dbReference type="Proteomes" id="UP000824208"/>
    </source>
</evidence>
<keyword evidence="6" id="KW-0028">Amino-acid biosynthesis</keyword>
<comment type="subunit">
    <text evidence="6">Heterodimer of LeuC and LeuD.</text>
</comment>
<dbReference type="NCBIfam" id="NF001614">
    <property type="entry name" value="PRK00402.1"/>
    <property type="match status" value="1"/>
</dbReference>
<comment type="pathway">
    <text evidence="6">Amino-acid biosynthesis; L-leucine biosynthesis; L-leucine from 3-methyl-2-oxobutanoate: step 2/4.</text>
</comment>
<evidence type="ECO:0000256" key="1">
    <source>
        <dbReference type="ARBA" id="ARBA00022485"/>
    </source>
</evidence>
<dbReference type="InterPro" id="IPR015931">
    <property type="entry name" value="Acnase/IPM_dHydase_lsu_aba_1/3"/>
</dbReference>
<dbReference type="GO" id="GO:0009098">
    <property type="term" value="P:L-leucine biosynthetic process"/>
    <property type="evidence" value="ECO:0007669"/>
    <property type="project" value="UniProtKB-UniRule"/>
</dbReference>
<sequence length="419" mass="43966">MGMTMTQKILARCAGLDAVEAGQLIEGKLDLVLGNDITTPVAITEFQKAGLTQVFDRDKIAIVLDHSTPCKDIKSAQLCAQAREFAQRFSITNFFDVGQMGVEHALLPEKGLVAPGEVVIGADSHTCTYGALGAFSTGVGSTDMAAGMATGLAWFKVPSAIKVTLKGKFQPYVSGKDVILHLIGEIGVDGALYQSLEFTGEGVAELSMDDRFTIANMAIEAGAKNGIFPVDDKTRAYLSGRVDRPWTAVEADPDAVYEREVVIDLSALRPTVALPHLPSNTRTVDQVAGTPIQQVVIGSCTNGRLEDLRQAAAILKGRKVHDGVRCIVLPATQQIMLDAMAEGLIQAFIEAGCAVSTPTCGPCLGGHMGVLSNGERAISTTNRNFVGRMGPVDSEIILASPAVAAASAVTGVVTDPAAL</sequence>
<dbReference type="PANTHER" id="PTHR43822">
    <property type="entry name" value="HOMOACONITASE, MITOCHONDRIAL-RELATED"/>
    <property type="match status" value="1"/>
</dbReference>
<comment type="cofactor">
    <cofactor evidence="6">
        <name>[4Fe-4S] cluster</name>
        <dbReference type="ChEBI" id="CHEBI:49883"/>
    </cofactor>
    <text evidence="6">Binds 1 [4Fe-4S] cluster per subunit.</text>
</comment>
<keyword evidence="4 6" id="KW-0411">Iron-sulfur</keyword>
<dbReference type="GO" id="GO:0003861">
    <property type="term" value="F:3-isopropylmalate dehydratase activity"/>
    <property type="evidence" value="ECO:0007669"/>
    <property type="project" value="UniProtKB-UniRule"/>
</dbReference>
<dbReference type="EMBL" id="DWYC01000070">
    <property type="protein sequence ID" value="HJB57504.1"/>
    <property type="molecule type" value="Genomic_DNA"/>
</dbReference>
<dbReference type="GO" id="GO:0046872">
    <property type="term" value="F:metal ion binding"/>
    <property type="evidence" value="ECO:0007669"/>
    <property type="project" value="UniProtKB-KW"/>
</dbReference>
<feature type="binding site" evidence="6">
    <location>
        <position position="360"/>
    </location>
    <ligand>
        <name>[4Fe-4S] cluster</name>
        <dbReference type="ChEBI" id="CHEBI:49883"/>
    </ligand>
</feature>
<proteinExistence type="inferred from homology"/>
<dbReference type="GO" id="GO:0051539">
    <property type="term" value="F:4 iron, 4 sulfur cluster binding"/>
    <property type="evidence" value="ECO:0007669"/>
    <property type="project" value="UniProtKB-KW"/>
</dbReference>
<accession>A0A9D2MCN6</accession>
<dbReference type="PANTHER" id="PTHR43822:SF16">
    <property type="entry name" value="3-ISOPROPYLMALATE DEHYDRATASE LARGE SUBUNIT 2"/>
    <property type="match status" value="1"/>
</dbReference>
<comment type="similarity">
    <text evidence="6">Belongs to the aconitase/IPM isomerase family. LeuC type 2 subfamily.</text>
</comment>
<dbReference type="NCBIfam" id="TIGR02086">
    <property type="entry name" value="IPMI_arch"/>
    <property type="match status" value="1"/>
</dbReference>
<dbReference type="InterPro" id="IPR050067">
    <property type="entry name" value="IPM_dehydratase_rel_enz"/>
</dbReference>
<evidence type="ECO:0000256" key="6">
    <source>
        <dbReference type="HAMAP-Rule" id="MF_01027"/>
    </source>
</evidence>
<dbReference type="PRINTS" id="PR00415">
    <property type="entry name" value="ACONITASE"/>
</dbReference>
<dbReference type="HAMAP" id="MF_01027">
    <property type="entry name" value="LeuC_type2"/>
    <property type="match status" value="1"/>
</dbReference>
<dbReference type="InterPro" id="IPR033941">
    <property type="entry name" value="IPMI_cat"/>
</dbReference>
<feature type="binding site" evidence="6">
    <location>
        <position position="363"/>
    </location>
    <ligand>
        <name>[4Fe-4S] cluster</name>
        <dbReference type="ChEBI" id="CHEBI:49883"/>
    </ligand>
</feature>
<reference evidence="8" key="1">
    <citation type="journal article" date="2021" name="PeerJ">
        <title>Extensive microbial diversity within the chicken gut microbiome revealed by metagenomics and culture.</title>
        <authorList>
            <person name="Gilroy R."/>
            <person name="Ravi A."/>
            <person name="Getino M."/>
            <person name="Pursley I."/>
            <person name="Horton D.L."/>
            <person name="Alikhan N.F."/>
            <person name="Baker D."/>
            <person name="Gharbi K."/>
            <person name="Hall N."/>
            <person name="Watson M."/>
            <person name="Adriaenssens E.M."/>
            <person name="Foster-Nyarko E."/>
            <person name="Jarju S."/>
            <person name="Secka A."/>
            <person name="Antonio M."/>
            <person name="Oren A."/>
            <person name="Chaudhuri R.R."/>
            <person name="La Ragione R."/>
            <person name="Hildebrand F."/>
            <person name="Pallen M.J."/>
        </authorList>
    </citation>
    <scope>NUCLEOTIDE SEQUENCE</scope>
    <source>
        <strain evidence="8">CHK189-11263</strain>
    </source>
</reference>
<keyword evidence="5 6" id="KW-0456">Lyase</keyword>
<gene>
    <name evidence="6 8" type="primary">leuC</name>
    <name evidence="8" type="ORF">H9714_08130</name>
</gene>
<dbReference type="SUPFAM" id="SSF53732">
    <property type="entry name" value="Aconitase iron-sulfur domain"/>
    <property type="match status" value="1"/>
</dbReference>
<comment type="caution">
    <text evidence="8">The sequence shown here is derived from an EMBL/GenBank/DDBJ whole genome shotgun (WGS) entry which is preliminary data.</text>
</comment>
<dbReference type="InterPro" id="IPR018136">
    <property type="entry name" value="Aconitase_4Fe-4S_BS"/>
</dbReference>
<dbReference type="NCBIfam" id="TIGR01343">
    <property type="entry name" value="hacA_fam"/>
    <property type="match status" value="1"/>
</dbReference>
<protein>
    <recommendedName>
        <fullName evidence="6">3-isopropylmalate dehydratase large subunit</fullName>
        <ecNumber evidence="6">4.2.1.33</ecNumber>
    </recommendedName>
    <alternativeName>
        <fullName evidence="6">Alpha-IPM isomerase</fullName>
        <shortName evidence="6">IPMI</shortName>
    </alternativeName>
    <alternativeName>
        <fullName evidence="6">Isopropylmalate isomerase</fullName>
    </alternativeName>
</protein>
<keyword evidence="3 6" id="KW-0408">Iron</keyword>
<evidence type="ECO:0000256" key="3">
    <source>
        <dbReference type="ARBA" id="ARBA00023004"/>
    </source>
</evidence>
<evidence type="ECO:0000313" key="8">
    <source>
        <dbReference type="EMBL" id="HJB57504.1"/>
    </source>
</evidence>
<keyword evidence="1 6" id="KW-0004">4Fe-4S</keyword>
<feature type="domain" description="Aconitase/3-isopropylmalate dehydratase large subunit alpha/beta/alpha" evidence="7">
    <location>
        <begin position="28"/>
        <end position="411"/>
    </location>
</feature>
<dbReference type="Gene3D" id="3.30.499.10">
    <property type="entry name" value="Aconitase, domain 3"/>
    <property type="match status" value="2"/>
</dbReference>
<keyword evidence="6" id="KW-0100">Branched-chain amino acid biosynthesis</keyword>
<keyword evidence="2 6" id="KW-0479">Metal-binding</keyword>
<dbReference type="InterPro" id="IPR011823">
    <property type="entry name" value="IsopropMal_deHydtase_lsu_bac"/>
</dbReference>
<evidence type="ECO:0000256" key="2">
    <source>
        <dbReference type="ARBA" id="ARBA00022723"/>
    </source>
</evidence>
<dbReference type="InterPro" id="IPR001030">
    <property type="entry name" value="Acoase/IPM_deHydtase_lsu_aba"/>
</dbReference>
<dbReference type="AlphaFoldDB" id="A0A9D2MCN6"/>
<comment type="function">
    <text evidence="6">Catalyzes the isomerization between 2-isopropylmalate and 3-isopropylmalate, via the formation of 2-isopropylmaleate.</text>
</comment>
<dbReference type="InterPro" id="IPR006251">
    <property type="entry name" value="Homoacnase/IPMdehydase_lsu"/>
</dbReference>
<evidence type="ECO:0000256" key="5">
    <source>
        <dbReference type="ARBA" id="ARBA00023239"/>
    </source>
</evidence>
<evidence type="ECO:0000259" key="7">
    <source>
        <dbReference type="Pfam" id="PF00330"/>
    </source>
</evidence>